<dbReference type="EMBL" id="LT978514">
    <property type="protein sequence ID" value="SPC21512.1"/>
    <property type="molecule type" value="Genomic_DNA"/>
</dbReference>
<organism evidence="1 2">
    <name type="scientific">Cupriavidus taiwanensis</name>
    <dbReference type="NCBI Taxonomy" id="164546"/>
    <lineage>
        <taxon>Bacteria</taxon>
        <taxon>Pseudomonadati</taxon>
        <taxon>Pseudomonadota</taxon>
        <taxon>Betaproteobacteria</taxon>
        <taxon>Burkholderiales</taxon>
        <taxon>Burkholderiaceae</taxon>
        <taxon>Cupriavidus</taxon>
    </lineage>
</organism>
<dbReference type="GeneID" id="29764944"/>
<dbReference type="Proteomes" id="UP000257139">
    <property type="component" value="Chromosome CBM2594_b"/>
</dbReference>
<sequence>MRAGGAVYDLLPAELELVKLGSANKYTDQTMVKGVLSGLPFLSLVTLAMDNLFTLGRSGADAA</sequence>
<gene>
    <name evidence="1" type="ORF">CBM2594_B10616</name>
</gene>
<evidence type="ECO:0000313" key="2">
    <source>
        <dbReference type="Proteomes" id="UP000257139"/>
    </source>
</evidence>
<protein>
    <submittedName>
        <fullName evidence="1">Uncharacterized protein</fullName>
    </submittedName>
</protein>
<proteinExistence type="predicted"/>
<dbReference type="RefSeq" id="WP_012356862.1">
    <property type="nucleotide sequence ID" value="NZ_CBCRZP010000003.1"/>
</dbReference>
<name>A0A7Z7JDF9_9BURK</name>
<dbReference type="AlphaFoldDB" id="A0A7Z7JDF9"/>
<reference evidence="1 2" key="1">
    <citation type="submission" date="2018-01" db="EMBL/GenBank/DDBJ databases">
        <authorList>
            <person name="Clerissi C."/>
        </authorList>
    </citation>
    <scope>NUCLEOTIDE SEQUENCE [LARGE SCALE GENOMIC DNA]</scope>
    <source>
        <strain evidence="1">Cupriavidus taiwanensis STM 6021</strain>
    </source>
</reference>
<accession>A0A7Z7JDF9</accession>
<evidence type="ECO:0000313" key="1">
    <source>
        <dbReference type="EMBL" id="SPC21512.1"/>
    </source>
</evidence>